<dbReference type="GO" id="GO:0016491">
    <property type="term" value="F:oxidoreductase activity"/>
    <property type="evidence" value="ECO:0007669"/>
    <property type="project" value="UniProtKB-KW"/>
</dbReference>
<organism evidence="3 4">
    <name type="scientific">Loxostege sticticalis</name>
    <name type="common">Beet webworm moth</name>
    <dbReference type="NCBI Taxonomy" id="481309"/>
    <lineage>
        <taxon>Eukaryota</taxon>
        <taxon>Metazoa</taxon>
        <taxon>Ecdysozoa</taxon>
        <taxon>Arthropoda</taxon>
        <taxon>Hexapoda</taxon>
        <taxon>Insecta</taxon>
        <taxon>Pterygota</taxon>
        <taxon>Neoptera</taxon>
        <taxon>Endopterygota</taxon>
        <taxon>Lepidoptera</taxon>
        <taxon>Glossata</taxon>
        <taxon>Ditrysia</taxon>
        <taxon>Pyraloidea</taxon>
        <taxon>Crambidae</taxon>
        <taxon>Pyraustinae</taxon>
        <taxon>Loxostege</taxon>
    </lineage>
</organism>
<name>A0ABD0ST14_LOXSC</name>
<sequence>MSFSGKVAIVTGASSGIGAATAVKLAEAGANVVLVARNAEKLKNVSEKCNSFGDKHHVVKADVSVDADARRIIDETIKKFFKIDVLVNNAGIMRLAPVKGDEALAVYDEIMKINLRAVVNLTRLASAHLIASRGSIVNISSVAGTKVMNGMSAYCASKAALNHFSRGAALELAEHGVRVNVISPGPVATDIIDNAGLKREDINLEGVSIPLSRISSPEEVADLVMFLASDKAVGITGSNYVLDNGMALS</sequence>
<dbReference type="PRINTS" id="PR00081">
    <property type="entry name" value="GDHRDH"/>
</dbReference>
<dbReference type="Pfam" id="PF13561">
    <property type="entry name" value="adh_short_C2"/>
    <property type="match status" value="1"/>
</dbReference>
<dbReference type="SUPFAM" id="SSF51735">
    <property type="entry name" value="NAD(P)-binding Rossmann-fold domains"/>
    <property type="match status" value="1"/>
</dbReference>
<keyword evidence="1" id="KW-0560">Oxidoreductase</keyword>
<dbReference type="AlphaFoldDB" id="A0ABD0ST14"/>
<dbReference type="EMBL" id="JBEDNZ010000015">
    <property type="protein sequence ID" value="KAL0828888.1"/>
    <property type="molecule type" value="Genomic_DNA"/>
</dbReference>
<evidence type="ECO:0000256" key="1">
    <source>
        <dbReference type="ARBA" id="ARBA00023002"/>
    </source>
</evidence>
<accession>A0ABD0ST14</accession>
<dbReference type="PANTHER" id="PTHR43975">
    <property type="entry name" value="ZGC:101858"/>
    <property type="match status" value="1"/>
</dbReference>
<evidence type="ECO:0000259" key="2">
    <source>
        <dbReference type="SMART" id="SM00822"/>
    </source>
</evidence>
<dbReference type="InterPro" id="IPR020904">
    <property type="entry name" value="Sc_DH/Rdtase_CS"/>
</dbReference>
<dbReference type="PANTHER" id="PTHR43975:SF2">
    <property type="entry name" value="EG:BACR7A4.14 PROTEIN-RELATED"/>
    <property type="match status" value="1"/>
</dbReference>
<proteinExistence type="predicted"/>
<evidence type="ECO:0000313" key="3">
    <source>
        <dbReference type="EMBL" id="KAL0828888.1"/>
    </source>
</evidence>
<feature type="domain" description="Ketoreductase" evidence="2">
    <location>
        <begin position="6"/>
        <end position="185"/>
    </location>
</feature>
<dbReference type="InterPro" id="IPR057326">
    <property type="entry name" value="KR_dom"/>
</dbReference>
<dbReference type="FunFam" id="3.40.50.720:FF:000084">
    <property type="entry name" value="Short-chain dehydrogenase reductase"/>
    <property type="match status" value="1"/>
</dbReference>
<dbReference type="SMART" id="SM00822">
    <property type="entry name" value="PKS_KR"/>
    <property type="match status" value="1"/>
</dbReference>
<dbReference type="InterPro" id="IPR002347">
    <property type="entry name" value="SDR_fam"/>
</dbReference>
<comment type="caution">
    <text evidence="3">The sequence shown here is derived from an EMBL/GenBank/DDBJ whole genome shotgun (WGS) entry which is preliminary data.</text>
</comment>
<dbReference type="PRINTS" id="PR00080">
    <property type="entry name" value="SDRFAMILY"/>
</dbReference>
<dbReference type="Proteomes" id="UP001549921">
    <property type="component" value="Unassembled WGS sequence"/>
</dbReference>
<dbReference type="Gene3D" id="3.40.50.720">
    <property type="entry name" value="NAD(P)-binding Rossmann-like Domain"/>
    <property type="match status" value="1"/>
</dbReference>
<gene>
    <name evidence="3" type="ORF">ABMA28_003794</name>
</gene>
<evidence type="ECO:0000313" key="4">
    <source>
        <dbReference type="Proteomes" id="UP001549921"/>
    </source>
</evidence>
<reference evidence="3 4" key="1">
    <citation type="submission" date="2024-06" db="EMBL/GenBank/DDBJ databases">
        <title>A chromosome-level genome assembly of beet webworm, Loxostege sticticalis.</title>
        <authorList>
            <person name="Zhang Y."/>
        </authorList>
    </citation>
    <scope>NUCLEOTIDE SEQUENCE [LARGE SCALE GENOMIC DNA]</scope>
    <source>
        <strain evidence="3">AQ028</strain>
        <tissue evidence="3">Male pupae</tissue>
    </source>
</reference>
<dbReference type="InterPro" id="IPR036291">
    <property type="entry name" value="NAD(P)-bd_dom_sf"/>
</dbReference>
<protein>
    <recommendedName>
        <fullName evidence="2">Ketoreductase domain-containing protein</fullName>
    </recommendedName>
</protein>
<dbReference type="GO" id="GO:0006629">
    <property type="term" value="P:lipid metabolic process"/>
    <property type="evidence" value="ECO:0007669"/>
    <property type="project" value="UniProtKB-ARBA"/>
</dbReference>
<dbReference type="PROSITE" id="PS00061">
    <property type="entry name" value="ADH_SHORT"/>
    <property type="match status" value="1"/>
</dbReference>